<evidence type="ECO:0000256" key="6">
    <source>
        <dbReference type="ARBA" id="ARBA00022605"/>
    </source>
</evidence>
<keyword evidence="8" id="KW-0368">Histidine biosynthesis</keyword>
<dbReference type="EC" id="3.5.4.19" evidence="3"/>
<organism evidence="10">
    <name type="scientific">marine metagenome</name>
    <dbReference type="NCBI Taxonomy" id="408172"/>
    <lineage>
        <taxon>unclassified sequences</taxon>
        <taxon>metagenomes</taxon>
        <taxon>ecological metagenomes</taxon>
    </lineage>
</organism>
<dbReference type="AlphaFoldDB" id="A0A382RME8"/>
<proteinExistence type="inferred from homology"/>
<dbReference type="NCBIfam" id="NF000768">
    <property type="entry name" value="PRK00051.1"/>
    <property type="match status" value="1"/>
</dbReference>
<evidence type="ECO:0000313" key="10">
    <source>
        <dbReference type="EMBL" id="SVC98590.1"/>
    </source>
</evidence>
<keyword evidence="5" id="KW-0963">Cytoplasm</keyword>
<dbReference type="InterPro" id="IPR038019">
    <property type="entry name" value="PRib_AMP_CycHydrolase_sf"/>
</dbReference>
<dbReference type="GO" id="GO:0004635">
    <property type="term" value="F:phosphoribosyl-AMP cyclohydrolase activity"/>
    <property type="evidence" value="ECO:0007669"/>
    <property type="project" value="UniProtKB-EC"/>
</dbReference>
<evidence type="ECO:0000256" key="7">
    <source>
        <dbReference type="ARBA" id="ARBA00022801"/>
    </source>
</evidence>
<dbReference type="PANTHER" id="PTHR42945:SF9">
    <property type="entry name" value="HISTIDINE BIOSYNTHESIS BIFUNCTIONAL PROTEIN HISIE"/>
    <property type="match status" value="1"/>
</dbReference>
<evidence type="ECO:0000256" key="4">
    <source>
        <dbReference type="ARBA" id="ARBA00017720"/>
    </source>
</evidence>
<protein>
    <recommendedName>
        <fullName evidence="4">Histidine biosynthesis bifunctional protein HisIE</fullName>
        <ecNumber evidence="3">3.5.4.19</ecNumber>
    </recommendedName>
</protein>
<evidence type="ECO:0000256" key="3">
    <source>
        <dbReference type="ARBA" id="ARBA00012721"/>
    </source>
</evidence>
<dbReference type="UniPathway" id="UPA00031">
    <property type="reaction ID" value="UER00008"/>
</dbReference>
<comment type="pathway">
    <text evidence="2">Amino-acid biosynthesis; L-histidine biosynthesis; L-histidine from 5-phospho-alpha-D-ribose 1-diphosphate: step 3/9.</text>
</comment>
<dbReference type="PANTHER" id="PTHR42945">
    <property type="entry name" value="HISTIDINE BIOSYNTHESIS BIFUNCTIONAL PROTEIN"/>
    <property type="match status" value="1"/>
</dbReference>
<evidence type="ECO:0000256" key="2">
    <source>
        <dbReference type="ARBA" id="ARBA00005169"/>
    </source>
</evidence>
<dbReference type="EMBL" id="UINC01122647">
    <property type="protein sequence ID" value="SVC98590.1"/>
    <property type="molecule type" value="Genomic_DNA"/>
</dbReference>
<dbReference type="HAMAP" id="MF_01021">
    <property type="entry name" value="HisI"/>
    <property type="match status" value="1"/>
</dbReference>
<keyword evidence="6" id="KW-0028">Amino-acid biosynthesis</keyword>
<dbReference type="Gene3D" id="3.10.20.810">
    <property type="entry name" value="Phosphoribosyl-AMP cyclohydrolase"/>
    <property type="match status" value="1"/>
</dbReference>
<dbReference type="InterPro" id="IPR026660">
    <property type="entry name" value="PRA-CH"/>
</dbReference>
<evidence type="ECO:0000256" key="8">
    <source>
        <dbReference type="ARBA" id="ARBA00023102"/>
    </source>
</evidence>
<accession>A0A382RME8</accession>
<keyword evidence="7" id="KW-0378">Hydrolase</keyword>
<evidence type="ECO:0000259" key="9">
    <source>
        <dbReference type="Pfam" id="PF01502"/>
    </source>
</evidence>
<dbReference type="Pfam" id="PF01502">
    <property type="entry name" value="PRA-CH"/>
    <property type="match status" value="1"/>
</dbReference>
<comment type="catalytic activity">
    <reaction evidence="1">
        <text>1-(5-phospho-beta-D-ribosyl)-5'-AMP + H2O = 1-(5-phospho-beta-D-ribosyl)-5-[(5-phospho-beta-D-ribosylamino)methylideneamino]imidazole-4-carboxamide</text>
        <dbReference type="Rhea" id="RHEA:20049"/>
        <dbReference type="ChEBI" id="CHEBI:15377"/>
        <dbReference type="ChEBI" id="CHEBI:58435"/>
        <dbReference type="ChEBI" id="CHEBI:59457"/>
        <dbReference type="EC" id="3.5.4.19"/>
    </reaction>
</comment>
<name>A0A382RME8_9ZZZZ</name>
<dbReference type="SUPFAM" id="SSF141734">
    <property type="entry name" value="HisI-like"/>
    <property type="match status" value="1"/>
</dbReference>
<sequence length="166" mass="18518">CVRVLLSCVRPTVIRITITTLHKRAGLGAHEVGTRIRFSGAHDMASPSIRRGFFVRRRDGAMDFSKLNGLIPAVIQDDDSDEVLMVGFMNQEALALTKSSGFATFFSRTRNTLWTKGETSGNRLQVTRMLTDCDDDTLLVRVKRLGDGNVCHTGSRSCFYRDFEPS</sequence>
<gene>
    <name evidence="10" type="ORF">METZ01_LOCUS351444</name>
</gene>
<feature type="non-terminal residue" evidence="10">
    <location>
        <position position="1"/>
    </location>
</feature>
<dbReference type="InterPro" id="IPR002496">
    <property type="entry name" value="PRib_AMP_CycHydrolase_dom"/>
</dbReference>
<dbReference type="GO" id="GO:0004636">
    <property type="term" value="F:phosphoribosyl-ATP diphosphatase activity"/>
    <property type="evidence" value="ECO:0007669"/>
    <property type="project" value="UniProtKB-ARBA"/>
</dbReference>
<evidence type="ECO:0000256" key="1">
    <source>
        <dbReference type="ARBA" id="ARBA00000024"/>
    </source>
</evidence>
<feature type="domain" description="Phosphoribosyl-AMP cyclohydrolase" evidence="9">
    <location>
        <begin position="85"/>
        <end position="160"/>
    </location>
</feature>
<reference evidence="10" key="1">
    <citation type="submission" date="2018-05" db="EMBL/GenBank/DDBJ databases">
        <authorList>
            <person name="Lanie J.A."/>
            <person name="Ng W.-L."/>
            <person name="Kazmierczak K.M."/>
            <person name="Andrzejewski T.M."/>
            <person name="Davidsen T.M."/>
            <person name="Wayne K.J."/>
            <person name="Tettelin H."/>
            <person name="Glass J.I."/>
            <person name="Rusch D."/>
            <person name="Podicherti R."/>
            <person name="Tsui H.-C.T."/>
            <person name="Winkler M.E."/>
        </authorList>
    </citation>
    <scope>NUCLEOTIDE SEQUENCE</scope>
</reference>
<evidence type="ECO:0000256" key="5">
    <source>
        <dbReference type="ARBA" id="ARBA00022490"/>
    </source>
</evidence>
<dbReference type="FunFam" id="3.10.20.810:FF:000001">
    <property type="entry name" value="Histidine biosynthesis bifunctional protein HisIE"/>
    <property type="match status" value="1"/>
</dbReference>
<dbReference type="GO" id="GO:0000105">
    <property type="term" value="P:L-histidine biosynthetic process"/>
    <property type="evidence" value="ECO:0007669"/>
    <property type="project" value="UniProtKB-UniPathway"/>
</dbReference>